<comment type="cofactor">
    <cofactor evidence="1">
        <name>FAD</name>
        <dbReference type="ChEBI" id="CHEBI:57692"/>
    </cofactor>
</comment>
<evidence type="ECO:0000256" key="2">
    <source>
        <dbReference type="ARBA" id="ARBA00009410"/>
    </source>
</evidence>
<dbReference type="InterPro" id="IPR006076">
    <property type="entry name" value="FAD-dep_OxRdtase"/>
</dbReference>
<proteinExistence type="inferred from homology"/>
<reference evidence="6 7" key="1">
    <citation type="submission" date="2023-07" db="EMBL/GenBank/DDBJ databases">
        <title>Sequencing the genomes of 1000 actinobacteria strains.</title>
        <authorList>
            <person name="Klenk H.-P."/>
        </authorList>
    </citation>
    <scope>NUCLEOTIDE SEQUENCE [LARGE SCALE GENOMIC DNA]</scope>
    <source>
        <strain evidence="6 7">DSM 14555</strain>
    </source>
</reference>
<feature type="domain" description="FAD dependent oxidoreductase" evidence="5">
    <location>
        <begin position="9"/>
        <end position="366"/>
    </location>
</feature>
<dbReference type="Gene3D" id="3.50.50.60">
    <property type="entry name" value="FAD/NAD(P)-binding domain"/>
    <property type="match status" value="1"/>
</dbReference>
<evidence type="ECO:0000313" key="7">
    <source>
        <dbReference type="Proteomes" id="UP001185069"/>
    </source>
</evidence>
<dbReference type="PANTHER" id="PTHR13847:SF286">
    <property type="entry name" value="D-AMINO ACID DEHYDROGENASE"/>
    <property type="match status" value="1"/>
</dbReference>
<accession>A0ABU1JDC3</accession>
<evidence type="ECO:0000259" key="5">
    <source>
        <dbReference type="Pfam" id="PF01266"/>
    </source>
</evidence>
<dbReference type="NCBIfam" id="TIGR03364">
    <property type="entry name" value="HpnW_proposed"/>
    <property type="match status" value="1"/>
</dbReference>
<dbReference type="InterPro" id="IPR017741">
    <property type="entry name" value="FAD-dependent_OxRdtase_HpnW"/>
</dbReference>
<keyword evidence="7" id="KW-1185">Reference proteome</keyword>
<dbReference type="Proteomes" id="UP001185069">
    <property type="component" value="Unassembled WGS sequence"/>
</dbReference>
<protein>
    <submittedName>
        <fullName evidence="6">FAD dependent oxidoreductase TIGR03364</fullName>
    </submittedName>
</protein>
<dbReference type="InterPro" id="IPR036188">
    <property type="entry name" value="FAD/NAD-bd_sf"/>
</dbReference>
<evidence type="ECO:0000256" key="1">
    <source>
        <dbReference type="ARBA" id="ARBA00001974"/>
    </source>
</evidence>
<sequence>MNTFIAEADLLVVGAGIIGLAHAFEAQQRGLKVVVLERDHHAVGASIRNFGHCCITAQDGDLLDLAVAGRPRWLAAARNAGFFAVESGALAVARSNTELELLGQLAQSRPMGQIQLRSADQVRETLSGGQPEIVGGAWLRDDLRVDPREAVGSLAQWLAGQGVQFFWNTSFLGLTAAGATTSRGEISAGHTLICAGHDLDYLFPELAAEREVFRCALQMIRVAAPDGFEVAPAVLTTTSMLRYPAFTAMPAARRLRQELAEADPVLLEIDANVMFTQRPDGSLLVGDSHVLGKSQAPFQTEATSEVLLDRASAVIGRGPLTVLERWQGVYAASPQQPYLIAPVGERATAVSVTSGIGMTISFGLAQKVLAGLS</sequence>
<dbReference type="SUPFAM" id="SSF51905">
    <property type="entry name" value="FAD/NAD(P)-binding domain"/>
    <property type="match status" value="1"/>
</dbReference>
<gene>
    <name evidence="6" type="ORF">JOE69_002670</name>
</gene>
<keyword evidence="3" id="KW-0285">Flavoprotein</keyword>
<evidence type="ECO:0000256" key="3">
    <source>
        <dbReference type="ARBA" id="ARBA00022630"/>
    </source>
</evidence>
<dbReference type="RefSeq" id="WP_309799515.1">
    <property type="nucleotide sequence ID" value="NZ_BAAAHY010000007.1"/>
</dbReference>
<dbReference type="EMBL" id="JAVDQF010000001">
    <property type="protein sequence ID" value="MDR6270432.1"/>
    <property type="molecule type" value="Genomic_DNA"/>
</dbReference>
<evidence type="ECO:0000313" key="6">
    <source>
        <dbReference type="EMBL" id="MDR6270432.1"/>
    </source>
</evidence>
<evidence type="ECO:0000256" key="4">
    <source>
        <dbReference type="ARBA" id="ARBA00023002"/>
    </source>
</evidence>
<dbReference type="PANTHER" id="PTHR13847">
    <property type="entry name" value="SARCOSINE DEHYDROGENASE-RELATED"/>
    <property type="match status" value="1"/>
</dbReference>
<dbReference type="Gene3D" id="3.30.9.10">
    <property type="entry name" value="D-Amino Acid Oxidase, subunit A, domain 2"/>
    <property type="match status" value="1"/>
</dbReference>
<keyword evidence="4" id="KW-0560">Oxidoreductase</keyword>
<comment type="similarity">
    <text evidence="2">Belongs to the DadA oxidoreductase family.</text>
</comment>
<comment type="caution">
    <text evidence="6">The sequence shown here is derived from an EMBL/GenBank/DDBJ whole genome shotgun (WGS) entry which is preliminary data.</text>
</comment>
<name>A0ABU1JDC3_9MICC</name>
<dbReference type="Pfam" id="PF01266">
    <property type="entry name" value="DAO"/>
    <property type="match status" value="1"/>
</dbReference>
<organism evidence="6 7">
    <name type="scientific">Arthrobacter russicus</name>
    <dbReference type="NCBI Taxonomy" id="172040"/>
    <lineage>
        <taxon>Bacteria</taxon>
        <taxon>Bacillati</taxon>
        <taxon>Actinomycetota</taxon>
        <taxon>Actinomycetes</taxon>
        <taxon>Micrococcales</taxon>
        <taxon>Micrococcaceae</taxon>
        <taxon>Arthrobacter</taxon>
    </lineage>
</organism>